<proteinExistence type="predicted"/>
<dbReference type="AlphaFoldDB" id="A0A9D3LHX2"/>
<dbReference type="EMBL" id="JAFIRN010000019">
    <property type="protein sequence ID" value="KAG5830356.1"/>
    <property type="molecule type" value="Genomic_DNA"/>
</dbReference>
<feature type="compositionally biased region" description="Polar residues" evidence="3">
    <location>
        <begin position="65"/>
        <end position="80"/>
    </location>
</feature>
<comment type="caution">
    <text evidence="5">The sequence shown here is derived from an EMBL/GenBank/DDBJ whole genome shotgun (WGS) entry which is preliminary data.</text>
</comment>
<dbReference type="Proteomes" id="UP001044222">
    <property type="component" value="Chromosome 19"/>
</dbReference>
<evidence type="ECO:0000256" key="2">
    <source>
        <dbReference type="ARBA" id="ARBA00023043"/>
    </source>
</evidence>
<dbReference type="InterPro" id="IPR031775">
    <property type="entry name" value="PRKG1_interact"/>
</dbReference>
<accession>A0A9D3LHX2</accession>
<feature type="compositionally biased region" description="Basic and acidic residues" evidence="3">
    <location>
        <begin position="187"/>
        <end position="196"/>
    </location>
</feature>
<name>A0A9D3LHX2_ANGAN</name>
<keyword evidence="2" id="KW-0040">ANK repeat</keyword>
<feature type="compositionally biased region" description="Basic and acidic residues" evidence="3">
    <location>
        <begin position="137"/>
        <end position="148"/>
    </location>
</feature>
<dbReference type="GO" id="GO:0030018">
    <property type="term" value="C:Z disc"/>
    <property type="evidence" value="ECO:0007669"/>
    <property type="project" value="TreeGrafter"/>
</dbReference>
<keyword evidence="1" id="KW-0677">Repeat</keyword>
<sequence>MGRSRPPRTLEEEEKEKQDKEKQQQQEEEERKEAEAKEEETRSRYRGSEETYQRYRPSQPGPLSRPNSLTGITSAYSSQGRTPREEDTEPDRREEEEERDGDDRAQPRSIRERRRPREKRRSTGVPFLTQDSDENDPERLSDTEEGSDRTAPQSDRLTRNDLGPSSTSTAERWERGHGDRRRPYSSRAEREDSTDYRKLYEQILAENEKLKAQIRDTDLELADLKLQLEKATQRQERISDRSQLEMEKREKRALERKITEMEEDLKMLPDLKADNQRLKDENGALIRVISKLSK</sequence>
<reference evidence="5" key="1">
    <citation type="submission" date="2021-01" db="EMBL/GenBank/DDBJ databases">
        <title>A chromosome-scale assembly of European eel, Anguilla anguilla.</title>
        <authorList>
            <person name="Henkel C."/>
            <person name="Jong-Raadsen S.A."/>
            <person name="Dufour S."/>
            <person name="Weltzien F.-A."/>
            <person name="Palstra A.P."/>
            <person name="Pelster B."/>
            <person name="Spaink H.P."/>
            <person name="Van Den Thillart G.E."/>
            <person name="Jansen H."/>
            <person name="Zahm M."/>
            <person name="Klopp C."/>
            <person name="Cedric C."/>
            <person name="Louis A."/>
            <person name="Berthelot C."/>
            <person name="Parey E."/>
            <person name="Roest Crollius H."/>
            <person name="Montfort J."/>
            <person name="Robinson-Rechavi M."/>
            <person name="Bucao C."/>
            <person name="Bouchez O."/>
            <person name="Gislard M."/>
            <person name="Lluch J."/>
            <person name="Milhes M."/>
            <person name="Lampietro C."/>
            <person name="Lopez Roques C."/>
            <person name="Donnadieu C."/>
            <person name="Braasch I."/>
            <person name="Desvignes T."/>
            <person name="Postlethwait J."/>
            <person name="Bobe J."/>
            <person name="Guiguen Y."/>
            <person name="Dirks R."/>
        </authorList>
    </citation>
    <scope>NUCLEOTIDE SEQUENCE</scope>
    <source>
        <strain evidence="5">Tag_6206</strain>
        <tissue evidence="5">Liver</tissue>
    </source>
</reference>
<evidence type="ECO:0000313" key="5">
    <source>
        <dbReference type="EMBL" id="KAG5830356.1"/>
    </source>
</evidence>
<protein>
    <recommendedName>
        <fullName evidence="4">cGMP-dependent protein kinase interacting domain-containing protein</fullName>
    </recommendedName>
</protein>
<evidence type="ECO:0000256" key="3">
    <source>
        <dbReference type="SAM" id="MobiDB-lite"/>
    </source>
</evidence>
<dbReference type="InterPro" id="IPR051226">
    <property type="entry name" value="PP1_Regulatory_Subunit"/>
</dbReference>
<evidence type="ECO:0000313" key="6">
    <source>
        <dbReference type="Proteomes" id="UP001044222"/>
    </source>
</evidence>
<dbReference type="PANTHER" id="PTHR24179">
    <property type="entry name" value="PROTEIN PHOSPHATASE 1 REGULATORY SUBUNIT 12"/>
    <property type="match status" value="1"/>
</dbReference>
<dbReference type="GO" id="GO:0004857">
    <property type="term" value="F:enzyme inhibitor activity"/>
    <property type="evidence" value="ECO:0007669"/>
    <property type="project" value="TreeGrafter"/>
</dbReference>
<dbReference type="GO" id="GO:0031672">
    <property type="term" value="C:A band"/>
    <property type="evidence" value="ECO:0007669"/>
    <property type="project" value="TreeGrafter"/>
</dbReference>
<dbReference type="GO" id="GO:0019901">
    <property type="term" value="F:protein kinase binding"/>
    <property type="evidence" value="ECO:0007669"/>
    <property type="project" value="InterPro"/>
</dbReference>
<evidence type="ECO:0000256" key="1">
    <source>
        <dbReference type="ARBA" id="ARBA00022737"/>
    </source>
</evidence>
<feature type="compositionally biased region" description="Basic and acidic residues" evidence="3">
    <location>
        <begin position="15"/>
        <end position="53"/>
    </location>
</feature>
<dbReference type="PANTHER" id="PTHR24179:SF20">
    <property type="entry name" value="PROTEIN PHOSPHATASE 1 REGULATORY SUBUNIT 12A"/>
    <property type="match status" value="1"/>
</dbReference>
<dbReference type="Gene3D" id="6.10.250.1820">
    <property type="match status" value="1"/>
</dbReference>
<feature type="region of interest" description="Disordered" evidence="3">
    <location>
        <begin position="1"/>
        <end position="196"/>
    </location>
</feature>
<evidence type="ECO:0000259" key="4">
    <source>
        <dbReference type="Pfam" id="PF15898"/>
    </source>
</evidence>
<feature type="compositionally biased region" description="Basic residues" evidence="3">
    <location>
        <begin position="111"/>
        <end position="122"/>
    </location>
</feature>
<keyword evidence="6" id="KW-1185">Reference proteome</keyword>
<gene>
    <name evidence="5" type="ORF">ANANG_G00309700</name>
</gene>
<feature type="compositionally biased region" description="Basic and acidic residues" evidence="3">
    <location>
        <begin position="101"/>
        <end position="110"/>
    </location>
</feature>
<dbReference type="GO" id="GO:0019208">
    <property type="term" value="F:phosphatase regulator activity"/>
    <property type="evidence" value="ECO:0007669"/>
    <property type="project" value="TreeGrafter"/>
</dbReference>
<organism evidence="5 6">
    <name type="scientific">Anguilla anguilla</name>
    <name type="common">European freshwater eel</name>
    <name type="synonym">Muraena anguilla</name>
    <dbReference type="NCBI Taxonomy" id="7936"/>
    <lineage>
        <taxon>Eukaryota</taxon>
        <taxon>Metazoa</taxon>
        <taxon>Chordata</taxon>
        <taxon>Craniata</taxon>
        <taxon>Vertebrata</taxon>
        <taxon>Euteleostomi</taxon>
        <taxon>Actinopterygii</taxon>
        <taxon>Neopterygii</taxon>
        <taxon>Teleostei</taxon>
        <taxon>Anguilliformes</taxon>
        <taxon>Anguillidae</taxon>
        <taxon>Anguilla</taxon>
    </lineage>
</organism>
<feature type="domain" description="cGMP-dependent protein kinase interacting" evidence="4">
    <location>
        <begin position="195"/>
        <end position="294"/>
    </location>
</feature>
<feature type="compositionally biased region" description="Basic and acidic residues" evidence="3">
    <location>
        <begin position="82"/>
        <end position="93"/>
    </location>
</feature>
<dbReference type="Pfam" id="PF15898">
    <property type="entry name" value="PRKG1_interact"/>
    <property type="match status" value="1"/>
</dbReference>